<evidence type="ECO:0000256" key="1">
    <source>
        <dbReference type="SAM" id="Phobius"/>
    </source>
</evidence>
<feature type="transmembrane region" description="Helical" evidence="1">
    <location>
        <begin position="95"/>
        <end position="118"/>
    </location>
</feature>
<proteinExistence type="predicted"/>
<keyword evidence="3" id="KW-1185">Reference proteome</keyword>
<dbReference type="EMBL" id="CP114006">
    <property type="protein sequence ID" value="WAN63576.1"/>
    <property type="molecule type" value="Genomic_DNA"/>
</dbReference>
<evidence type="ECO:0000313" key="3">
    <source>
        <dbReference type="Proteomes" id="UP001164727"/>
    </source>
</evidence>
<feature type="transmembrane region" description="Helical" evidence="1">
    <location>
        <begin position="24"/>
        <end position="43"/>
    </location>
</feature>
<dbReference type="Proteomes" id="UP001164727">
    <property type="component" value="Chromosome"/>
</dbReference>
<evidence type="ECO:0000313" key="2">
    <source>
        <dbReference type="EMBL" id="WAN63576.1"/>
    </source>
</evidence>
<keyword evidence="1" id="KW-1133">Transmembrane helix</keyword>
<accession>A0ABY7BY18</accession>
<gene>
    <name evidence="2" type="primary">secE</name>
    <name evidence="2" type="ORF">RS022_07510</name>
</gene>
<dbReference type="RefSeq" id="WP_268849758.1">
    <property type="nucleotide sequence ID" value="NZ_CP114006.1"/>
</dbReference>
<keyword evidence="1" id="KW-0812">Transmembrane</keyword>
<sequence>MVLKKNKTEELIVNPLYDIIKNEYGFKNIFFLICSIISMGLLKTLFKEKHFGEKMFYSFFILSFFVFLISIYPFIKKNIKDINLIVWPLFHEIIFKIINVICFSLVLISMFQFFNFLYSYIDPLVSKIS</sequence>
<organism evidence="2 3">
    <name type="scientific">Candidatus Phytoplasma rubi</name>
    <dbReference type="NCBI Taxonomy" id="399025"/>
    <lineage>
        <taxon>Bacteria</taxon>
        <taxon>Bacillati</taxon>
        <taxon>Mycoplasmatota</taxon>
        <taxon>Mollicutes</taxon>
        <taxon>Acholeplasmatales</taxon>
        <taxon>Acholeplasmataceae</taxon>
        <taxon>Candidatus Phytoplasma</taxon>
        <taxon>16SrV (Elm yellows group)</taxon>
    </lineage>
</organism>
<protein>
    <submittedName>
        <fullName evidence="2">Preprotein translocase subunit SecE</fullName>
    </submittedName>
</protein>
<feature type="transmembrane region" description="Helical" evidence="1">
    <location>
        <begin position="55"/>
        <end position="75"/>
    </location>
</feature>
<keyword evidence="1" id="KW-0472">Membrane</keyword>
<name>A0ABY7BY18_9MOLU</name>
<reference evidence="2 3" key="1">
    <citation type="journal article" date="2023" name="Microbiol. Resour. Announc.">
        <title>Complete Genome of 'Candidatus Phytoplasma rubi' RS, a Phytopathogenic Bacterium Associated with Rubus Stunt Disease.</title>
        <authorList>
            <person name="Duckeck D."/>
            <person name="Zubert C."/>
            <person name="Bohm J.W."/>
            <person name="Carminati G."/>
            <person name="Schneider B."/>
            <person name="Kube M."/>
        </authorList>
    </citation>
    <scope>NUCLEOTIDE SEQUENCE [LARGE SCALE GENOMIC DNA]</scope>
    <source>
        <strain evidence="2 3">RS</strain>
    </source>
</reference>